<sequence>CLFRPNPVASWSRSPSCSGMSVPGITSTDTWKPRSTWGSFAS</sequence>
<accession>A0A6J4U628</accession>
<dbReference type="EMBL" id="CADCWE010000125">
    <property type="protein sequence ID" value="CAA9541548.1"/>
    <property type="molecule type" value="Genomic_DNA"/>
</dbReference>
<protein>
    <submittedName>
        <fullName evidence="2">Uncharacterized protein</fullName>
    </submittedName>
</protein>
<gene>
    <name evidence="2" type="ORF">AVDCRST_MAG73-1983</name>
</gene>
<evidence type="ECO:0000313" key="2">
    <source>
        <dbReference type="EMBL" id="CAA9541548.1"/>
    </source>
</evidence>
<dbReference type="AlphaFoldDB" id="A0A6J4U628"/>
<feature type="region of interest" description="Disordered" evidence="1">
    <location>
        <begin position="1"/>
        <end position="28"/>
    </location>
</feature>
<organism evidence="2">
    <name type="scientific">uncultured Thermomicrobiales bacterium</name>
    <dbReference type="NCBI Taxonomy" id="1645740"/>
    <lineage>
        <taxon>Bacteria</taxon>
        <taxon>Pseudomonadati</taxon>
        <taxon>Thermomicrobiota</taxon>
        <taxon>Thermomicrobia</taxon>
        <taxon>Thermomicrobiales</taxon>
        <taxon>environmental samples</taxon>
    </lineage>
</organism>
<feature type="non-terminal residue" evidence="2">
    <location>
        <position position="42"/>
    </location>
</feature>
<name>A0A6J4U628_9BACT</name>
<feature type="compositionally biased region" description="Polar residues" evidence="1">
    <location>
        <begin position="9"/>
        <end position="28"/>
    </location>
</feature>
<proteinExistence type="predicted"/>
<feature type="non-terminal residue" evidence="2">
    <location>
        <position position="1"/>
    </location>
</feature>
<reference evidence="2" key="1">
    <citation type="submission" date="2020-02" db="EMBL/GenBank/DDBJ databases">
        <authorList>
            <person name="Meier V. D."/>
        </authorList>
    </citation>
    <scope>NUCLEOTIDE SEQUENCE</scope>
    <source>
        <strain evidence="2">AVDCRST_MAG73</strain>
    </source>
</reference>
<evidence type="ECO:0000256" key="1">
    <source>
        <dbReference type="SAM" id="MobiDB-lite"/>
    </source>
</evidence>